<dbReference type="InterPro" id="IPR032675">
    <property type="entry name" value="LRR_dom_sf"/>
</dbReference>
<dbReference type="InterPro" id="IPR050216">
    <property type="entry name" value="LRR_domain-containing"/>
</dbReference>
<evidence type="ECO:0000256" key="1">
    <source>
        <dbReference type="ARBA" id="ARBA00022614"/>
    </source>
</evidence>
<reference evidence="3" key="1">
    <citation type="journal article" date="2022" name="IScience">
        <title>Evolution of zygomycete secretomes and the origins of terrestrial fungal ecologies.</title>
        <authorList>
            <person name="Chang Y."/>
            <person name="Wang Y."/>
            <person name="Mondo S."/>
            <person name="Ahrendt S."/>
            <person name="Andreopoulos W."/>
            <person name="Barry K."/>
            <person name="Beard J."/>
            <person name="Benny G.L."/>
            <person name="Blankenship S."/>
            <person name="Bonito G."/>
            <person name="Cuomo C."/>
            <person name="Desiro A."/>
            <person name="Gervers K.A."/>
            <person name="Hundley H."/>
            <person name="Kuo A."/>
            <person name="LaButti K."/>
            <person name="Lang B.F."/>
            <person name="Lipzen A."/>
            <person name="O'Donnell K."/>
            <person name="Pangilinan J."/>
            <person name="Reynolds N."/>
            <person name="Sandor L."/>
            <person name="Smith M.E."/>
            <person name="Tsang A."/>
            <person name="Grigoriev I.V."/>
            <person name="Stajich J.E."/>
            <person name="Spatafora J.W."/>
        </authorList>
    </citation>
    <scope>NUCLEOTIDE SEQUENCE</scope>
    <source>
        <strain evidence="3">RSA 2281</strain>
    </source>
</reference>
<evidence type="ECO:0000313" key="3">
    <source>
        <dbReference type="EMBL" id="KAI9259444.1"/>
    </source>
</evidence>
<gene>
    <name evidence="3" type="ORF">BDA99DRAFT_538408</name>
</gene>
<keyword evidence="4" id="KW-1185">Reference proteome</keyword>
<dbReference type="SMART" id="SM00369">
    <property type="entry name" value="LRR_TYP"/>
    <property type="match status" value="4"/>
</dbReference>
<dbReference type="EMBL" id="JAIXMP010000017">
    <property type="protein sequence ID" value="KAI9259444.1"/>
    <property type="molecule type" value="Genomic_DNA"/>
</dbReference>
<organism evidence="3 4">
    <name type="scientific">Phascolomyces articulosus</name>
    <dbReference type="NCBI Taxonomy" id="60185"/>
    <lineage>
        <taxon>Eukaryota</taxon>
        <taxon>Fungi</taxon>
        <taxon>Fungi incertae sedis</taxon>
        <taxon>Mucoromycota</taxon>
        <taxon>Mucoromycotina</taxon>
        <taxon>Mucoromycetes</taxon>
        <taxon>Mucorales</taxon>
        <taxon>Lichtheimiaceae</taxon>
        <taxon>Phascolomyces</taxon>
    </lineage>
</organism>
<evidence type="ECO:0000313" key="4">
    <source>
        <dbReference type="Proteomes" id="UP001209540"/>
    </source>
</evidence>
<dbReference type="PANTHER" id="PTHR48051:SF1">
    <property type="entry name" value="RAS SUPPRESSOR PROTEIN 1"/>
    <property type="match status" value="1"/>
</dbReference>
<protein>
    <submittedName>
        <fullName evidence="3">Uncharacterized protein</fullName>
    </submittedName>
</protein>
<accession>A0AAD5JXL5</accession>
<dbReference type="Gene3D" id="3.80.10.10">
    <property type="entry name" value="Ribonuclease Inhibitor"/>
    <property type="match status" value="1"/>
</dbReference>
<dbReference type="InterPro" id="IPR001611">
    <property type="entry name" value="Leu-rich_rpt"/>
</dbReference>
<dbReference type="PANTHER" id="PTHR48051">
    <property type="match status" value="1"/>
</dbReference>
<dbReference type="PROSITE" id="PS51450">
    <property type="entry name" value="LRR"/>
    <property type="match status" value="1"/>
</dbReference>
<reference evidence="3" key="2">
    <citation type="submission" date="2023-02" db="EMBL/GenBank/DDBJ databases">
        <authorList>
            <consortium name="DOE Joint Genome Institute"/>
            <person name="Mondo S.J."/>
            <person name="Chang Y."/>
            <person name="Wang Y."/>
            <person name="Ahrendt S."/>
            <person name="Andreopoulos W."/>
            <person name="Barry K."/>
            <person name="Beard J."/>
            <person name="Benny G.L."/>
            <person name="Blankenship S."/>
            <person name="Bonito G."/>
            <person name="Cuomo C."/>
            <person name="Desiro A."/>
            <person name="Gervers K.A."/>
            <person name="Hundley H."/>
            <person name="Kuo A."/>
            <person name="LaButti K."/>
            <person name="Lang B.F."/>
            <person name="Lipzen A."/>
            <person name="O'Donnell K."/>
            <person name="Pangilinan J."/>
            <person name="Reynolds N."/>
            <person name="Sandor L."/>
            <person name="Smith M.W."/>
            <person name="Tsang A."/>
            <person name="Grigoriev I.V."/>
            <person name="Stajich J.E."/>
            <person name="Spatafora J.W."/>
        </authorList>
    </citation>
    <scope>NUCLEOTIDE SEQUENCE</scope>
    <source>
        <strain evidence="3">RSA 2281</strain>
    </source>
</reference>
<dbReference type="Proteomes" id="UP001209540">
    <property type="component" value="Unassembled WGS sequence"/>
</dbReference>
<dbReference type="SUPFAM" id="SSF52058">
    <property type="entry name" value="L domain-like"/>
    <property type="match status" value="1"/>
</dbReference>
<keyword evidence="1" id="KW-0433">Leucine-rich repeat</keyword>
<dbReference type="AlphaFoldDB" id="A0AAD5JXL5"/>
<name>A0AAD5JXL5_9FUNG</name>
<keyword evidence="2" id="KW-0677">Repeat</keyword>
<sequence>MSCNDTVTTAVLWYLNGCMVSIYQQSDEEEQKRPLETLNLPYPNLSYKNINILKITQPAVNRLSYLATLNLQNNQLGTLPPELWQLTGLQELNISRNQITNIPPDIAHLVNLCDFYAYSNQIQELPSQMGRLTDLRVLDLTANKLNYLPAELLRMKFNRIWIDKNDLLSSKEEGVHDGWKQLQGRHFSSLGGILSLRSTCIQTIGQALLDDPDQRKLLQESCLTPGMLEQLSVDPISASRCTVCQNIMFHDDLRLIRFESYKHWKQVPFLYRACSQTCWNKTRSKQQQKGKK</sequence>
<proteinExistence type="predicted"/>
<dbReference type="Pfam" id="PF13855">
    <property type="entry name" value="LRR_8"/>
    <property type="match status" value="1"/>
</dbReference>
<comment type="caution">
    <text evidence="3">The sequence shown here is derived from an EMBL/GenBank/DDBJ whole genome shotgun (WGS) entry which is preliminary data.</text>
</comment>
<dbReference type="GO" id="GO:0005737">
    <property type="term" value="C:cytoplasm"/>
    <property type="evidence" value="ECO:0007669"/>
    <property type="project" value="TreeGrafter"/>
</dbReference>
<evidence type="ECO:0000256" key="2">
    <source>
        <dbReference type="ARBA" id="ARBA00022737"/>
    </source>
</evidence>
<dbReference type="InterPro" id="IPR003591">
    <property type="entry name" value="Leu-rich_rpt_typical-subtyp"/>
</dbReference>